<dbReference type="STRING" id="1618350.UR67_C0001G0062"/>
<keyword evidence="1" id="KW-0472">Membrane</keyword>
<organism evidence="2 3">
    <name type="scientific">candidate division CPR3 bacterium GW2011_GWF2_35_18</name>
    <dbReference type="NCBI Taxonomy" id="1618350"/>
    <lineage>
        <taxon>Bacteria</taxon>
        <taxon>Bacteria division CPR3</taxon>
    </lineage>
</organism>
<keyword evidence="1" id="KW-0812">Transmembrane</keyword>
<evidence type="ECO:0000313" key="3">
    <source>
        <dbReference type="Proteomes" id="UP000034581"/>
    </source>
</evidence>
<keyword evidence="1" id="KW-1133">Transmembrane helix</keyword>
<evidence type="ECO:0000313" key="2">
    <source>
        <dbReference type="EMBL" id="KKP70153.1"/>
    </source>
</evidence>
<evidence type="ECO:0000256" key="1">
    <source>
        <dbReference type="SAM" id="Phobius"/>
    </source>
</evidence>
<dbReference type="AlphaFoldDB" id="A0A0G0BL65"/>
<proteinExistence type="predicted"/>
<accession>A0A0G0BL65</accession>
<evidence type="ECO:0008006" key="4">
    <source>
        <dbReference type="Google" id="ProtNLM"/>
    </source>
</evidence>
<name>A0A0G0BL65_UNCC3</name>
<comment type="caution">
    <text evidence="2">The sequence shown here is derived from an EMBL/GenBank/DDBJ whole genome shotgun (WGS) entry which is preliminary data.</text>
</comment>
<reference evidence="2 3" key="1">
    <citation type="journal article" date="2015" name="Nature">
        <title>rRNA introns, odd ribosomes, and small enigmatic genomes across a large radiation of phyla.</title>
        <authorList>
            <person name="Brown C.T."/>
            <person name="Hug L.A."/>
            <person name="Thomas B.C."/>
            <person name="Sharon I."/>
            <person name="Castelle C.J."/>
            <person name="Singh A."/>
            <person name="Wilkins M.J."/>
            <person name="Williams K.H."/>
            <person name="Banfield J.F."/>
        </authorList>
    </citation>
    <scope>NUCLEOTIDE SEQUENCE [LARGE SCALE GENOMIC DNA]</scope>
</reference>
<protein>
    <recommendedName>
        <fullName evidence="4">Tetrahydromethanopterin S-methyltransferase</fullName>
    </recommendedName>
</protein>
<dbReference type="Proteomes" id="UP000034581">
    <property type="component" value="Unassembled WGS sequence"/>
</dbReference>
<dbReference type="EMBL" id="LBQB01000001">
    <property type="protein sequence ID" value="KKP70153.1"/>
    <property type="molecule type" value="Genomic_DNA"/>
</dbReference>
<feature type="transmembrane region" description="Helical" evidence="1">
    <location>
        <begin position="45"/>
        <end position="75"/>
    </location>
</feature>
<gene>
    <name evidence="2" type="ORF">UR67_C0001G0062</name>
</gene>
<sequence length="83" mass="9424">MGSEKNESKWTELKNAESLLHEIKKSESSLLKIPDQIRVKHTSGFFFGLLMGVGFCIGFLVSFMILLGIVSFYVYSRFPQLFG</sequence>